<evidence type="ECO:0000313" key="4">
    <source>
        <dbReference type="Proteomes" id="UP000193804"/>
    </source>
</evidence>
<dbReference type="PANTHER" id="PTHR12526:SF627">
    <property type="entry name" value="D-RHAMNOSYLTRANSFERASE WBPZ"/>
    <property type="match status" value="1"/>
</dbReference>
<dbReference type="PANTHER" id="PTHR12526">
    <property type="entry name" value="GLYCOSYLTRANSFERASE"/>
    <property type="match status" value="1"/>
</dbReference>
<dbReference type="Pfam" id="PF13439">
    <property type="entry name" value="Glyco_transf_4"/>
    <property type="match status" value="1"/>
</dbReference>
<dbReference type="Pfam" id="PF00534">
    <property type="entry name" value="Glycos_transf_1"/>
    <property type="match status" value="1"/>
</dbReference>
<dbReference type="Gene3D" id="3.40.50.2000">
    <property type="entry name" value="Glycogen Phosphorylase B"/>
    <property type="match status" value="2"/>
</dbReference>
<feature type="domain" description="Glycosyltransferase subfamily 4-like N-terminal" evidence="2">
    <location>
        <begin position="101"/>
        <end position="187"/>
    </location>
</feature>
<evidence type="ECO:0000259" key="2">
    <source>
        <dbReference type="Pfam" id="PF13439"/>
    </source>
</evidence>
<keyword evidence="4" id="KW-1185">Reference proteome</keyword>
<dbReference type="EMBL" id="FXAW01000006">
    <property type="protein sequence ID" value="SMG42306.1"/>
    <property type="molecule type" value="Genomic_DNA"/>
</dbReference>
<name>A0A1X7KLJ7_9BACT</name>
<gene>
    <name evidence="3" type="ORF">SAMN05661096_02883</name>
</gene>
<reference evidence="4" key="1">
    <citation type="submission" date="2017-04" db="EMBL/GenBank/DDBJ databases">
        <authorList>
            <person name="Varghese N."/>
            <person name="Submissions S."/>
        </authorList>
    </citation>
    <scope>NUCLEOTIDE SEQUENCE [LARGE SCALE GENOMIC DNA]</scope>
    <source>
        <strain evidence="4">DSM 4125</strain>
    </source>
</reference>
<protein>
    <submittedName>
        <fullName evidence="3">Glycosyltransferase involved in cell wall bisynthesis</fullName>
    </submittedName>
</protein>
<dbReference type="STRING" id="1028.SAMN05661096_02883"/>
<evidence type="ECO:0000313" key="3">
    <source>
        <dbReference type="EMBL" id="SMG42306.1"/>
    </source>
</evidence>
<keyword evidence="3" id="KW-0808">Transferase</keyword>
<organism evidence="3 4">
    <name type="scientific">Marivirga sericea</name>
    <dbReference type="NCBI Taxonomy" id="1028"/>
    <lineage>
        <taxon>Bacteria</taxon>
        <taxon>Pseudomonadati</taxon>
        <taxon>Bacteroidota</taxon>
        <taxon>Cytophagia</taxon>
        <taxon>Cytophagales</taxon>
        <taxon>Marivirgaceae</taxon>
        <taxon>Marivirga</taxon>
    </lineage>
</organism>
<proteinExistence type="predicted"/>
<evidence type="ECO:0000259" key="1">
    <source>
        <dbReference type="Pfam" id="PF00534"/>
    </source>
</evidence>
<dbReference type="GO" id="GO:0016757">
    <property type="term" value="F:glycosyltransferase activity"/>
    <property type="evidence" value="ECO:0007669"/>
    <property type="project" value="InterPro"/>
</dbReference>
<dbReference type="RefSeq" id="WP_139828043.1">
    <property type="nucleotide sequence ID" value="NZ_FXAW01000006.1"/>
</dbReference>
<dbReference type="SUPFAM" id="SSF53756">
    <property type="entry name" value="UDP-Glycosyltransferase/glycogen phosphorylase"/>
    <property type="match status" value="1"/>
</dbReference>
<dbReference type="Proteomes" id="UP000193804">
    <property type="component" value="Unassembled WGS sequence"/>
</dbReference>
<dbReference type="InterPro" id="IPR028098">
    <property type="entry name" value="Glyco_trans_4-like_N"/>
</dbReference>
<accession>A0A1X7KLJ7</accession>
<dbReference type="AlphaFoldDB" id="A0A1X7KLJ7"/>
<sequence length="396" mass="45705">MDLLLGIGQSIMICEGLHIKKDEYFSKNSVQQKRILIVDNSTEITGAYNSILTFSNALKEEVSFHFAISSKKHFDELNSKGFTPHLVDFLEIQKSWKVMFYLPVLLWNSYKILKIVRKHHIDLIHVNDLYNLTGVILKIFKFQIPVVYHVRLLPNSYIRKIFKLLSKLVMRYSDKVICVSKTVFKALPESSKKIIIHDAVLVTRNQLQSNKDNTFSFLFPANFIRGKGQNYALKAFYEEFKKSEKVKLLFAGGNMGLEANRLYKAELQKFVKENNRSHQIEFLDFVSNMPEMYCKSDVSLVFSDSESFSMVTLESMVHGTPVIATKCGGPEEIITHNYNSILVNKADIEQMRFQMRNLYENKDVLNELGGRSKLITEQFKIENTIGKLSQLYSSIC</sequence>
<dbReference type="InterPro" id="IPR001296">
    <property type="entry name" value="Glyco_trans_1"/>
</dbReference>
<dbReference type="OrthoDB" id="596635at2"/>
<feature type="domain" description="Glycosyl transferase family 1" evidence="1">
    <location>
        <begin position="211"/>
        <end position="369"/>
    </location>
</feature>